<protein>
    <submittedName>
        <fullName evidence="1">Uncharacterized protein</fullName>
    </submittedName>
</protein>
<evidence type="ECO:0000313" key="1">
    <source>
        <dbReference type="EMBL" id="TKS90805.1"/>
    </source>
</evidence>
<organism evidence="1 2">
    <name type="scientific">Collichthys lucidus</name>
    <name type="common">Big head croaker</name>
    <name type="synonym">Sciaena lucida</name>
    <dbReference type="NCBI Taxonomy" id="240159"/>
    <lineage>
        <taxon>Eukaryota</taxon>
        <taxon>Metazoa</taxon>
        <taxon>Chordata</taxon>
        <taxon>Craniata</taxon>
        <taxon>Vertebrata</taxon>
        <taxon>Euteleostomi</taxon>
        <taxon>Actinopterygii</taxon>
        <taxon>Neopterygii</taxon>
        <taxon>Teleostei</taxon>
        <taxon>Neoteleostei</taxon>
        <taxon>Acanthomorphata</taxon>
        <taxon>Eupercaria</taxon>
        <taxon>Sciaenidae</taxon>
        <taxon>Collichthys</taxon>
    </lineage>
</organism>
<proteinExistence type="predicted"/>
<dbReference type="AlphaFoldDB" id="A0A4U5VTX7"/>
<reference evidence="1 2" key="1">
    <citation type="submission" date="2019-01" db="EMBL/GenBank/DDBJ databases">
        <title>Genome Assembly of Collichthys lucidus.</title>
        <authorList>
            <person name="Cai M."/>
            <person name="Xiao S."/>
        </authorList>
    </citation>
    <scope>NUCLEOTIDE SEQUENCE [LARGE SCALE GENOMIC DNA]</scope>
    <source>
        <strain evidence="1">JT15FE1705JMU</strain>
        <tissue evidence="1">Muscle</tissue>
    </source>
</reference>
<keyword evidence="2" id="KW-1185">Reference proteome</keyword>
<sequence length="473" mass="52945">MGNDVLDESVFDSRIILSLNEFHGEFGDAAVINTSCVFCRLDITTKWRKRHEVRQTAAVALVLILVRVSWVSVKGVTARNNTAEFDLSRIPELRFQPQWAAISAKKALRTHCVPAVHQPAADEVADAEAYGRPKQQPSFLKSDALPLSQLLGVALSLKPAHGDDNKSTLNRLLRSNPRHAAFTVSGCFHFETTDHESFMKACTKAKKKHLIVVHQHVDESHILQPFRAQDFVAEQIGPPALHQFRTYKHNVDFSLFRGKHTDNIALILLLRLAWSIILNPNAFKPEPPRSFPRVSIILAYHHFGGAIKQAATDTIPSARREGRITGVLLIHVPSVMHSEQSIALYGEDGFSAEPWTLCQIRLRAAYSLLTGAAFSNDPWGISGKCGGLPQRLRADIFLPRLVSIQPIADILTFNALLFGDCYHLPWQRHVSNGYLALREAHKNRIYQVQGHLTFMFPIVAAADEQLDYEEDCP</sequence>
<evidence type="ECO:0000313" key="2">
    <source>
        <dbReference type="Proteomes" id="UP000298787"/>
    </source>
</evidence>
<accession>A0A4U5VTX7</accession>
<name>A0A4U5VTX7_COLLU</name>
<dbReference type="Proteomes" id="UP000298787">
    <property type="component" value="Chromosome 22"/>
</dbReference>
<gene>
    <name evidence="1" type="ORF">D9C73_024938</name>
</gene>
<dbReference type="EMBL" id="CM014099">
    <property type="protein sequence ID" value="TKS90805.1"/>
    <property type="molecule type" value="Genomic_DNA"/>
</dbReference>